<dbReference type="Pfam" id="PF13041">
    <property type="entry name" value="PPR_2"/>
    <property type="match status" value="2"/>
</dbReference>
<gene>
    <name evidence="7" type="ORF">BC936DRAFT_139638</name>
</gene>
<proteinExistence type="inferred from homology"/>
<dbReference type="Gene3D" id="1.25.40.10">
    <property type="entry name" value="Tetratricopeptide repeat domain"/>
    <property type="match status" value="4"/>
</dbReference>
<comment type="similarity">
    <text evidence="1">Belongs to the CCM1 family.</text>
</comment>
<feature type="repeat" description="PPR" evidence="5">
    <location>
        <begin position="397"/>
        <end position="431"/>
    </location>
</feature>
<feature type="region of interest" description="Disordered" evidence="6">
    <location>
        <begin position="816"/>
        <end position="835"/>
    </location>
</feature>
<feature type="region of interest" description="Disordered" evidence="6">
    <location>
        <begin position="73"/>
        <end position="95"/>
    </location>
</feature>
<organism evidence="7 8">
    <name type="scientific">Jimgerdemannia flammicorona</name>
    <dbReference type="NCBI Taxonomy" id="994334"/>
    <lineage>
        <taxon>Eukaryota</taxon>
        <taxon>Fungi</taxon>
        <taxon>Fungi incertae sedis</taxon>
        <taxon>Mucoromycota</taxon>
        <taxon>Mucoromycotina</taxon>
        <taxon>Endogonomycetes</taxon>
        <taxon>Endogonales</taxon>
        <taxon>Endogonaceae</taxon>
        <taxon>Jimgerdemannia</taxon>
    </lineage>
</organism>
<feature type="compositionally biased region" description="Acidic residues" evidence="6">
    <location>
        <begin position="817"/>
        <end position="828"/>
    </location>
</feature>
<feature type="repeat" description="PPR" evidence="5">
    <location>
        <begin position="682"/>
        <end position="716"/>
    </location>
</feature>
<name>A0A433B9I3_9FUNG</name>
<feature type="repeat" description="PPR" evidence="5">
    <location>
        <begin position="249"/>
        <end position="283"/>
    </location>
</feature>
<evidence type="ECO:0000256" key="6">
    <source>
        <dbReference type="SAM" id="MobiDB-lite"/>
    </source>
</evidence>
<evidence type="ECO:0000256" key="1">
    <source>
        <dbReference type="ARBA" id="ARBA00006192"/>
    </source>
</evidence>
<evidence type="ECO:0000256" key="5">
    <source>
        <dbReference type="PROSITE-ProRule" id="PRU00708"/>
    </source>
</evidence>
<comment type="function">
    <text evidence="3">Regulates mitochondrial small subunit maturation by controlling 15S rRNA 5'-end processing. Localizes to the 5' precursor of the 15S rRNA in a position that is subsequently occupied by mS47 in the mature yeast mtSSU. Uses structure and sequence-specific RNA recognition, binding to a single-stranded region of the precursor and specifically recognizing bases -6 to -1. The exchange of Ccm1 for mS47 is coupled to the irreversible removal of precursor rRNA that is accompanied by conformational changes of the mitoribosomal proteins uS5m and mS26. These conformational changes signal completion of 5'-end rRNA processing through protection of the mature 5'-end of the 15S rRNA and stabilization of mS47. The removal of the 5' precursor together with the dissociation of Ccm1 may be catalyzed by the 5'-3' exoribonuclease Pet127. Involved in the specific removal of group I introns in mitochondrial encoded transcripts.</text>
</comment>
<dbReference type="InterPro" id="IPR002885">
    <property type="entry name" value="PPR_rpt"/>
</dbReference>
<accession>A0A433B9I3</accession>
<dbReference type="PANTHER" id="PTHR47447:SF17">
    <property type="entry name" value="OS12G0638900 PROTEIN"/>
    <property type="match status" value="1"/>
</dbReference>
<dbReference type="AlphaFoldDB" id="A0A433B9I3"/>
<dbReference type="InterPro" id="IPR011990">
    <property type="entry name" value="TPR-like_helical_dom_sf"/>
</dbReference>
<evidence type="ECO:0000313" key="7">
    <source>
        <dbReference type="EMBL" id="RUP14735.1"/>
    </source>
</evidence>
<dbReference type="NCBIfam" id="TIGR00756">
    <property type="entry name" value="PPR"/>
    <property type="match status" value="4"/>
</dbReference>
<dbReference type="Proteomes" id="UP000268093">
    <property type="component" value="Unassembled WGS sequence"/>
</dbReference>
<evidence type="ECO:0000256" key="2">
    <source>
        <dbReference type="ARBA" id="ARBA00022737"/>
    </source>
</evidence>
<evidence type="ECO:0000313" key="8">
    <source>
        <dbReference type="Proteomes" id="UP000268093"/>
    </source>
</evidence>
<comment type="subunit">
    <text evidence="4">Binds to mitochondrial small subunit 15S rRNA.</text>
</comment>
<dbReference type="EMBL" id="RBNI01015525">
    <property type="protein sequence ID" value="RUP14735.1"/>
    <property type="molecule type" value="Genomic_DNA"/>
</dbReference>
<keyword evidence="2" id="KW-0677">Repeat</keyword>
<dbReference type="OrthoDB" id="185373at2759"/>
<evidence type="ECO:0000256" key="3">
    <source>
        <dbReference type="ARBA" id="ARBA00044493"/>
    </source>
</evidence>
<feature type="repeat" description="PPR" evidence="5">
    <location>
        <begin position="515"/>
        <end position="549"/>
    </location>
</feature>
<reference evidence="7 8" key="1">
    <citation type="journal article" date="2018" name="New Phytol.">
        <title>Phylogenomics of Endogonaceae and evolution of mycorrhizas within Mucoromycota.</title>
        <authorList>
            <person name="Chang Y."/>
            <person name="Desiro A."/>
            <person name="Na H."/>
            <person name="Sandor L."/>
            <person name="Lipzen A."/>
            <person name="Clum A."/>
            <person name="Barry K."/>
            <person name="Grigoriev I.V."/>
            <person name="Martin F.M."/>
            <person name="Stajich J.E."/>
            <person name="Smith M.E."/>
            <person name="Bonito G."/>
            <person name="Spatafora J.W."/>
        </authorList>
    </citation>
    <scope>NUCLEOTIDE SEQUENCE [LARGE SCALE GENOMIC DNA]</scope>
    <source>
        <strain evidence="7 8">GMNB39</strain>
    </source>
</reference>
<evidence type="ECO:0008006" key="9">
    <source>
        <dbReference type="Google" id="ProtNLM"/>
    </source>
</evidence>
<dbReference type="Pfam" id="PF01535">
    <property type="entry name" value="PPR"/>
    <property type="match status" value="1"/>
</dbReference>
<dbReference type="PROSITE" id="PS51375">
    <property type="entry name" value="PPR"/>
    <property type="match status" value="6"/>
</dbReference>
<protein>
    <recommendedName>
        <fullName evidence="9">Pentacotripeptide-repeat region of PRORP domain-containing protein</fullName>
    </recommendedName>
</protein>
<feature type="repeat" description="PPR" evidence="5">
    <location>
        <begin position="362"/>
        <end position="396"/>
    </location>
</feature>
<comment type="caution">
    <text evidence="7">The sequence shown here is derived from an EMBL/GenBank/DDBJ whole genome shotgun (WGS) entry which is preliminary data.</text>
</comment>
<sequence>MMQSACGSWIWVWVWVWVWDFFEHFKTMLLPARTAFSRVARRSPTWATLAVAVERTPSLPQQRPVVPLVRFTTGPANPPPSQPTEAQIRTSATVPTPPITTSSADLLNAFEEASSKSNFPLLHSTYRHILADPEASCHLTQPSFRNAMLALHKSKNSADLELLSRLFSDMHDKFGIKPLNFEYHCLMHAHGLHGNPTESLRLLALMRENDVAPVTHTYNTIIAAFKRARDSKGAVHVYNDMLDHNIPRDTVTFNTMIDLYLKHDRLQDAYAIYTNMLVVGIDPDTFTYATLLSAATHLDNISMGNLLHDDILSPRRARLRQQVDITTVNTLLKFLAFNIDGVKEALRIYNNMPTLFPNVQPDIVTYNTLFDACLKHDIPASAHAVFGDMRNSGIDPDVVTYGILMDTQSKLGNPQAAMALYDDMRIARVTPNERVLAGLVTALVAAGRTSEAMERVKGAVNEYGYGVGMEAGVWKVVLDRMAKNGDAAGAQSVFDEVFATPKTGGPGGVVSYKPDVAVYTSLIVAYINAGELNHAMETYRFLRDQPLPSPRLDTTFYAALISALTKHDTTDDENYAFETALDLFADMRSYRVSSNSYIYTALLAAAARDPRGTDLALVEHVHRLIKVDLHLDPDIAVYNALMNAFSRAEDVIAVLRIWDTLVQASGGDVAEANGNRTEFAFDNVTVSIVLDACGHNGRGNQAREIWMWLTRKGFPANVNNWCSFVECVSRTPLAGGEKAERTEKAWEEAFAVVRKMGKGGEGGPRPRDGVIEIDEKTVRTLLAFARKGGVKGARKRVKEWAEKELSERRDLIRVLEEEAGSVEEEDGEKGEVKSG</sequence>
<dbReference type="Pfam" id="PF13812">
    <property type="entry name" value="PPR_3"/>
    <property type="match status" value="2"/>
</dbReference>
<dbReference type="PANTHER" id="PTHR47447">
    <property type="entry name" value="OS03G0856100 PROTEIN"/>
    <property type="match status" value="1"/>
</dbReference>
<feature type="repeat" description="PPR" evidence="5">
    <location>
        <begin position="214"/>
        <end position="248"/>
    </location>
</feature>
<evidence type="ECO:0000256" key="4">
    <source>
        <dbReference type="ARBA" id="ARBA00044511"/>
    </source>
</evidence>
<feature type="compositionally biased region" description="Polar residues" evidence="6">
    <location>
        <begin position="83"/>
        <end position="95"/>
    </location>
</feature>
<keyword evidence="8" id="KW-1185">Reference proteome</keyword>